<keyword evidence="13" id="KW-1185">Reference proteome</keyword>
<feature type="transmembrane region" description="Helical" evidence="9">
    <location>
        <begin position="239"/>
        <end position="265"/>
    </location>
</feature>
<evidence type="ECO:0000256" key="3">
    <source>
        <dbReference type="ARBA" id="ARBA00022475"/>
    </source>
</evidence>
<dbReference type="NCBIfam" id="TIGR02868">
    <property type="entry name" value="CydC"/>
    <property type="match status" value="1"/>
</dbReference>
<organism evidence="12 13">
    <name type="scientific">Sulfoacidibacillus thermotolerans</name>
    <name type="common">Acidibacillus sulfuroxidans</name>
    <dbReference type="NCBI Taxonomy" id="1765684"/>
    <lineage>
        <taxon>Bacteria</taxon>
        <taxon>Bacillati</taxon>
        <taxon>Bacillota</taxon>
        <taxon>Bacilli</taxon>
        <taxon>Bacillales</taxon>
        <taxon>Alicyclobacillaceae</taxon>
        <taxon>Sulfoacidibacillus</taxon>
    </lineage>
</organism>
<keyword evidence="3" id="KW-1003">Cell membrane</keyword>
<dbReference type="SUPFAM" id="SSF52540">
    <property type="entry name" value="P-loop containing nucleoside triphosphate hydrolases"/>
    <property type="match status" value="1"/>
</dbReference>
<dbReference type="InterPro" id="IPR014223">
    <property type="entry name" value="ABC_CydC/D"/>
</dbReference>
<dbReference type="Proteomes" id="UP000245380">
    <property type="component" value="Unassembled WGS sequence"/>
</dbReference>
<keyword evidence="2" id="KW-0813">Transport</keyword>
<dbReference type="Pfam" id="PF00005">
    <property type="entry name" value="ABC_tran"/>
    <property type="match status" value="1"/>
</dbReference>
<comment type="subcellular location">
    <subcellularLocation>
        <location evidence="1">Cell membrane</location>
        <topology evidence="1">Multi-pass membrane protein</topology>
    </subcellularLocation>
</comment>
<accession>A0A2U3DAR3</accession>
<dbReference type="RefSeq" id="WP_109429874.1">
    <property type="nucleotide sequence ID" value="NZ_MPDK01000004.1"/>
</dbReference>
<evidence type="ECO:0000256" key="4">
    <source>
        <dbReference type="ARBA" id="ARBA00022692"/>
    </source>
</evidence>
<dbReference type="EMBL" id="MPDK01000004">
    <property type="protein sequence ID" value="PWI58370.1"/>
    <property type="molecule type" value="Genomic_DNA"/>
</dbReference>
<dbReference type="GO" id="GO:0034775">
    <property type="term" value="P:glutathione transmembrane transport"/>
    <property type="evidence" value="ECO:0007669"/>
    <property type="project" value="InterPro"/>
</dbReference>
<feature type="transmembrane region" description="Helical" evidence="9">
    <location>
        <begin position="127"/>
        <end position="148"/>
    </location>
</feature>
<evidence type="ECO:0000259" key="11">
    <source>
        <dbReference type="PROSITE" id="PS50929"/>
    </source>
</evidence>
<reference evidence="12 13" key="1">
    <citation type="submission" date="2016-11" db="EMBL/GenBank/DDBJ databases">
        <title>Comparative genomics of Acidibacillus ferroxidans species.</title>
        <authorList>
            <person name="Oliveira G."/>
            <person name="Nunes G."/>
            <person name="Oliveira R."/>
            <person name="Araujo F."/>
            <person name="Salim A."/>
            <person name="Scholte L."/>
            <person name="Morais D."/>
            <person name="Nancucheo I."/>
            <person name="Johnson D.B."/>
            <person name="Grail B."/>
            <person name="Bittencourt J."/>
            <person name="Valadares R."/>
        </authorList>
    </citation>
    <scope>NUCLEOTIDE SEQUENCE [LARGE SCALE GENOMIC DNA]</scope>
    <source>
        <strain evidence="12 13">Y002</strain>
    </source>
</reference>
<dbReference type="AlphaFoldDB" id="A0A2U3DAR3"/>
<dbReference type="InterPro" id="IPR036640">
    <property type="entry name" value="ABC1_TM_sf"/>
</dbReference>
<dbReference type="PROSITE" id="PS00211">
    <property type="entry name" value="ABC_TRANSPORTER_1"/>
    <property type="match status" value="1"/>
</dbReference>
<evidence type="ECO:0000256" key="6">
    <source>
        <dbReference type="ARBA" id="ARBA00022840"/>
    </source>
</evidence>
<dbReference type="GO" id="GO:0005524">
    <property type="term" value="F:ATP binding"/>
    <property type="evidence" value="ECO:0007669"/>
    <property type="project" value="UniProtKB-KW"/>
</dbReference>
<dbReference type="GO" id="GO:0016887">
    <property type="term" value="F:ATP hydrolysis activity"/>
    <property type="evidence" value="ECO:0007669"/>
    <property type="project" value="InterPro"/>
</dbReference>
<evidence type="ECO:0000256" key="7">
    <source>
        <dbReference type="ARBA" id="ARBA00022989"/>
    </source>
</evidence>
<keyword evidence="5" id="KW-0547">Nucleotide-binding</keyword>
<dbReference type="SMART" id="SM00382">
    <property type="entry name" value="AAA"/>
    <property type="match status" value="1"/>
</dbReference>
<evidence type="ECO:0000313" key="13">
    <source>
        <dbReference type="Proteomes" id="UP000245380"/>
    </source>
</evidence>
<dbReference type="GO" id="GO:0140359">
    <property type="term" value="F:ABC-type transporter activity"/>
    <property type="evidence" value="ECO:0007669"/>
    <property type="project" value="InterPro"/>
</dbReference>
<dbReference type="PANTHER" id="PTHR24221:SF653">
    <property type="entry name" value="TRANSPORT ATP-BINDING PROTEIN CYDC"/>
    <property type="match status" value="1"/>
</dbReference>
<feature type="transmembrane region" description="Helical" evidence="9">
    <location>
        <begin position="12"/>
        <end position="39"/>
    </location>
</feature>
<evidence type="ECO:0000313" key="12">
    <source>
        <dbReference type="EMBL" id="PWI58370.1"/>
    </source>
</evidence>
<keyword evidence="6" id="KW-0067">ATP-binding</keyword>
<dbReference type="CDD" id="cd18585">
    <property type="entry name" value="ABC_6TM_CydC"/>
    <property type="match status" value="1"/>
</dbReference>
<dbReference type="OrthoDB" id="9802264at2"/>
<protein>
    <submittedName>
        <fullName evidence="12">Thiol reductant ABC exporter subunit CydC</fullName>
    </submittedName>
</protein>
<dbReference type="PROSITE" id="PS50929">
    <property type="entry name" value="ABC_TM1F"/>
    <property type="match status" value="1"/>
</dbReference>
<dbReference type="PROSITE" id="PS50893">
    <property type="entry name" value="ABC_TRANSPORTER_2"/>
    <property type="match status" value="1"/>
</dbReference>
<gene>
    <name evidence="12" type="ORF">BM613_03895</name>
</gene>
<feature type="domain" description="ABC transmembrane type-1" evidence="11">
    <location>
        <begin position="16"/>
        <end position="300"/>
    </location>
</feature>
<name>A0A2U3DAR3_SULT2</name>
<keyword evidence="8 9" id="KW-0472">Membrane</keyword>
<sequence length="588" mass="65177">MRTLLRFLRPYGWLVALSIVSGFFAVGANIGLMATSGYLIARAALRPETVLLLWVPIVGVRFFGISRAVFRYIERLASHDLTFRMLARIRVYAYERLEPLAPANLLARRTGDVVSALVADVDFLQNFFLRIVSPVIVFILALGLSYLIDAQFSVLLGVSLVISLLVAGAVVPGLTFWLGKKSGEELVTLRSEYYAIVLDLMKGMAELLAFGQYEALVARLTALQRKISRRQRFMSRLNGVSTGVLVLINHGAMWISLVIAIPLVATSKIPGYDLAVIALTALASFEAASSLPQAYQYLGQTLQAFKRVKELVGPDSLIAESGEPIGNDQAHDLVIRDLYFRYRQDEPDILKGLDLTLPFGKHVAIVGESGVGKSTILQLLLRFWEYDRGSIVFDGKELRELDASSLRACFAVVEQAPHIFQATLADNLRVASRKISQERWQQAMKISKFDTVLAQMVDGEQTLAGEWGTRLSGGEAQRLAIARALLVDAPIYLLDEPTRGLDSVTARQVLQGIEEVTRGRSLLLITHRLTGLEMMDEIFVMHDGKVVERGTHQQLLEIGGRYRSLYDRQYVEQQLDCIQPSAGAAVHS</sequence>
<dbReference type="InterPro" id="IPR039421">
    <property type="entry name" value="Type_1_exporter"/>
</dbReference>
<evidence type="ECO:0000259" key="10">
    <source>
        <dbReference type="PROSITE" id="PS50893"/>
    </source>
</evidence>
<evidence type="ECO:0000256" key="9">
    <source>
        <dbReference type="SAM" id="Phobius"/>
    </source>
</evidence>
<dbReference type="GO" id="GO:0034040">
    <property type="term" value="F:ATPase-coupled lipid transmembrane transporter activity"/>
    <property type="evidence" value="ECO:0007669"/>
    <property type="project" value="TreeGrafter"/>
</dbReference>
<evidence type="ECO:0000256" key="1">
    <source>
        <dbReference type="ARBA" id="ARBA00004651"/>
    </source>
</evidence>
<dbReference type="InterPro" id="IPR011527">
    <property type="entry name" value="ABC1_TM_dom"/>
</dbReference>
<proteinExistence type="predicted"/>
<keyword evidence="4 9" id="KW-0812">Transmembrane</keyword>
<dbReference type="PANTHER" id="PTHR24221">
    <property type="entry name" value="ATP-BINDING CASSETTE SUB-FAMILY B"/>
    <property type="match status" value="1"/>
</dbReference>
<comment type="caution">
    <text evidence="12">The sequence shown here is derived from an EMBL/GenBank/DDBJ whole genome shotgun (WGS) entry which is preliminary data.</text>
</comment>
<evidence type="ECO:0000256" key="2">
    <source>
        <dbReference type="ARBA" id="ARBA00022448"/>
    </source>
</evidence>
<evidence type="ECO:0000256" key="8">
    <source>
        <dbReference type="ARBA" id="ARBA00023136"/>
    </source>
</evidence>
<dbReference type="InterPro" id="IPR027417">
    <property type="entry name" value="P-loop_NTPase"/>
</dbReference>
<feature type="transmembrane region" description="Helical" evidence="9">
    <location>
        <begin position="51"/>
        <end position="70"/>
    </location>
</feature>
<dbReference type="GO" id="GO:0045454">
    <property type="term" value="P:cell redox homeostasis"/>
    <property type="evidence" value="ECO:0007669"/>
    <property type="project" value="InterPro"/>
</dbReference>
<keyword evidence="7 9" id="KW-1133">Transmembrane helix</keyword>
<dbReference type="InterPro" id="IPR003593">
    <property type="entry name" value="AAA+_ATPase"/>
</dbReference>
<dbReference type="InterPro" id="IPR003439">
    <property type="entry name" value="ABC_transporter-like_ATP-bd"/>
</dbReference>
<dbReference type="InterPro" id="IPR017871">
    <property type="entry name" value="ABC_transporter-like_CS"/>
</dbReference>
<dbReference type="Gene3D" id="3.40.50.300">
    <property type="entry name" value="P-loop containing nucleotide triphosphate hydrolases"/>
    <property type="match status" value="1"/>
</dbReference>
<feature type="domain" description="ABC transporter" evidence="10">
    <location>
        <begin position="333"/>
        <end position="568"/>
    </location>
</feature>
<dbReference type="SUPFAM" id="SSF90123">
    <property type="entry name" value="ABC transporter transmembrane region"/>
    <property type="match status" value="1"/>
</dbReference>
<feature type="transmembrane region" description="Helical" evidence="9">
    <location>
        <begin position="154"/>
        <end position="178"/>
    </location>
</feature>
<dbReference type="FunFam" id="3.40.50.300:FF:000854">
    <property type="entry name" value="Multidrug ABC transporter ATP-binding protein"/>
    <property type="match status" value="1"/>
</dbReference>
<evidence type="ECO:0000256" key="5">
    <source>
        <dbReference type="ARBA" id="ARBA00022741"/>
    </source>
</evidence>
<dbReference type="Gene3D" id="1.20.1560.10">
    <property type="entry name" value="ABC transporter type 1, transmembrane domain"/>
    <property type="match status" value="1"/>
</dbReference>
<dbReference type="GO" id="GO:0005886">
    <property type="term" value="C:plasma membrane"/>
    <property type="evidence" value="ECO:0007669"/>
    <property type="project" value="UniProtKB-SubCell"/>
</dbReference>